<dbReference type="EMBL" id="JBBNAE010000003">
    <property type="protein sequence ID" value="KAK9137553.1"/>
    <property type="molecule type" value="Genomic_DNA"/>
</dbReference>
<dbReference type="PROSITE" id="PS50181">
    <property type="entry name" value="FBOX"/>
    <property type="match status" value="1"/>
</dbReference>
<gene>
    <name evidence="2" type="ORF">Sjap_008147</name>
</gene>
<organism evidence="2 3">
    <name type="scientific">Stephania japonica</name>
    <dbReference type="NCBI Taxonomy" id="461633"/>
    <lineage>
        <taxon>Eukaryota</taxon>
        <taxon>Viridiplantae</taxon>
        <taxon>Streptophyta</taxon>
        <taxon>Embryophyta</taxon>
        <taxon>Tracheophyta</taxon>
        <taxon>Spermatophyta</taxon>
        <taxon>Magnoliopsida</taxon>
        <taxon>Ranunculales</taxon>
        <taxon>Menispermaceae</taxon>
        <taxon>Menispermoideae</taxon>
        <taxon>Cissampelideae</taxon>
        <taxon>Stephania</taxon>
    </lineage>
</organism>
<name>A0AAP0JQH8_9MAGN</name>
<dbReference type="InterPro" id="IPR050796">
    <property type="entry name" value="SCF_F-box_component"/>
</dbReference>
<dbReference type="SMART" id="SM00256">
    <property type="entry name" value="FBOX"/>
    <property type="match status" value="1"/>
</dbReference>
<dbReference type="Pfam" id="PF07734">
    <property type="entry name" value="FBA_1"/>
    <property type="match status" value="1"/>
</dbReference>
<comment type="caution">
    <text evidence="2">The sequence shown here is derived from an EMBL/GenBank/DDBJ whole genome shotgun (WGS) entry which is preliminary data.</text>
</comment>
<dbReference type="AlphaFoldDB" id="A0AAP0JQH8"/>
<dbReference type="Proteomes" id="UP001417504">
    <property type="component" value="Unassembled WGS sequence"/>
</dbReference>
<dbReference type="InterPro" id="IPR001810">
    <property type="entry name" value="F-box_dom"/>
</dbReference>
<accession>A0AAP0JQH8</accession>
<dbReference type="InterPro" id="IPR036047">
    <property type="entry name" value="F-box-like_dom_sf"/>
</dbReference>
<dbReference type="PANTHER" id="PTHR31672:SF13">
    <property type="entry name" value="F-BOX PROTEIN CPR30-LIKE"/>
    <property type="match status" value="1"/>
</dbReference>
<dbReference type="Gene3D" id="1.20.1280.50">
    <property type="match status" value="1"/>
</dbReference>
<dbReference type="PANTHER" id="PTHR31672">
    <property type="entry name" value="BNACNNG10540D PROTEIN"/>
    <property type="match status" value="1"/>
</dbReference>
<proteinExistence type="predicted"/>
<dbReference type="Pfam" id="PF00646">
    <property type="entry name" value="F-box"/>
    <property type="match status" value="1"/>
</dbReference>
<dbReference type="InterPro" id="IPR006527">
    <property type="entry name" value="F-box-assoc_dom_typ1"/>
</dbReference>
<dbReference type="CDD" id="cd22157">
    <property type="entry name" value="F-box_AtFBW1-like"/>
    <property type="match status" value="1"/>
</dbReference>
<evidence type="ECO:0000313" key="3">
    <source>
        <dbReference type="Proteomes" id="UP001417504"/>
    </source>
</evidence>
<dbReference type="InterPro" id="IPR017451">
    <property type="entry name" value="F-box-assoc_interact_dom"/>
</dbReference>
<dbReference type="NCBIfam" id="TIGR01640">
    <property type="entry name" value="F_box_assoc_1"/>
    <property type="match status" value="1"/>
</dbReference>
<sequence length="378" mass="43360">MSIFPREIIECILSRLPVKSVVRFRCVSKSWLKLISDLDFIKTHLEQANLSNDINIMLISDHIIYSVENVDGNLFFDPHHPFETPIRVVKILGSCNGLLCINSDKEVIWLWNPSTRERKKLPDISIEFSGSKISVSHGFGYDPITDDYKVVRVHSYDGADNVRHSEAKVYSLALNLWKTVPNMPYECLSRTGKLLNGALHWLAIPWNALDQSILISSFDIGNEKFREMPLPKFKDGIVLMNVVAVLAGLICIIHECRFHLEVWVMKNYGVRESWMMFFSIGQPIFNPSIRYLIPLYILKNGEILLNKDGERLILYNPKDGRVRDICIRGFSNWHQMETYVGSLVTLNSKESQENRRIGEVTYSLGLDSAFLSSHILIT</sequence>
<reference evidence="2 3" key="1">
    <citation type="submission" date="2024-01" db="EMBL/GenBank/DDBJ databases">
        <title>Genome assemblies of Stephania.</title>
        <authorList>
            <person name="Yang L."/>
        </authorList>
    </citation>
    <scope>NUCLEOTIDE SEQUENCE [LARGE SCALE GENOMIC DNA]</scope>
    <source>
        <strain evidence="2">QJT</strain>
        <tissue evidence="2">Leaf</tissue>
    </source>
</reference>
<evidence type="ECO:0000313" key="2">
    <source>
        <dbReference type="EMBL" id="KAK9137553.1"/>
    </source>
</evidence>
<evidence type="ECO:0000259" key="1">
    <source>
        <dbReference type="PROSITE" id="PS50181"/>
    </source>
</evidence>
<dbReference type="SUPFAM" id="SSF81383">
    <property type="entry name" value="F-box domain"/>
    <property type="match status" value="1"/>
</dbReference>
<protein>
    <recommendedName>
        <fullName evidence="1">F-box domain-containing protein</fullName>
    </recommendedName>
</protein>
<keyword evidence="3" id="KW-1185">Reference proteome</keyword>
<feature type="domain" description="F-box" evidence="1">
    <location>
        <begin position="1"/>
        <end position="45"/>
    </location>
</feature>